<evidence type="ECO:0000313" key="5">
    <source>
        <dbReference type="Proteomes" id="UP001501095"/>
    </source>
</evidence>
<dbReference type="InterPro" id="IPR002347">
    <property type="entry name" value="SDR_fam"/>
</dbReference>
<dbReference type="PANTHER" id="PTHR42760:SF129">
    <property type="entry name" value="OXIDOREDUCTASE"/>
    <property type="match status" value="1"/>
</dbReference>
<proteinExistence type="inferred from homology"/>
<dbReference type="PANTHER" id="PTHR42760">
    <property type="entry name" value="SHORT-CHAIN DEHYDROGENASES/REDUCTASES FAMILY MEMBER"/>
    <property type="match status" value="1"/>
</dbReference>
<dbReference type="Proteomes" id="UP001501095">
    <property type="component" value="Unassembled WGS sequence"/>
</dbReference>
<name>A0ABN3NWD8_9ACTN</name>
<dbReference type="PRINTS" id="PR00080">
    <property type="entry name" value="SDRFAMILY"/>
</dbReference>
<protein>
    <submittedName>
        <fullName evidence="4">3-oxoacyl-ACP reductase FabG</fullName>
    </submittedName>
</protein>
<feature type="compositionally biased region" description="Polar residues" evidence="2">
    <location>
        <begin position="1"/>
        <end position="11"/>
    </location>
</feature>
<dbReference type="InterPro" id="IPR057326">
    <property type="entry name" value="KR_dom"/>
</dbReference>
<dbReference type="CDD" id="cd05233">
    <property type="entry name" value="SDR_c"/>
    <property type="match status" value="1"/>
</dbReference>
<evidence type="ECO:0000259" key="3">
    <source>
        <dbReference type="SMART" id="SM00822"/>
    </source>
</evidence>
<sequence length="264" mass="26499">MSSPQHTQTQHAGEATQDGAVLVTGGTSGIGLAIAEAVARAGRPVVVTGRSEDRCRAAEKQLQDIGGEHQLALVADTTDPEALAAAVSRAAERWGPVTGLVTAAGRLARGSVLGLTPDDFRAALDTNVIGTWLAMRAVLPGMLDAGHGRIVTIGSVLGTTGAPERSGYAATKGAVAALTRSVALEVAGTGVTVNCVAPGPVRTPMNESDTATDAAAQAAFTAKVPLGRWGRPEDIAHAVLPLLAAGSSFTTGAVVHADGGYTAQ</sequence>
<evidence type="ECO:0000256" key="1">
    <source>
        <dbReference type="ARBA" id="ARBA00006484"/>
    </source>
</evidence>
<dbReference type="SUPFAM" id="SSF51735">
    <property type="entry name" value="NAD(P)-binding Rossmann-fold domains"/>
    <property type="match status" value="1"/>
</dbReference>
<keyword evidence="5" id="KW-1185">Reference proteome</keyword>
<dbReference type="InterPro" id="IPR020904">
    <property type="entry name" value="Sc_DH/Rdtase_CS"/>
</dbReference>
<comment type="similarity">
    <text evidence="1">Belongs to the short-chain dehydrogenases/reductases (SDR) family.</text>
</comment>
<feature type="region of interest" description="Disordered" evidence="2">
    <location>
        <begin position="1"/>
        <end position="20"/>
    </location>
</feature>
<dbReference type="EMBL" id="BAAATM010000013">
    <property type="protein sequence ID" value="GAA2540258.1"/>
    <property type="molecule type" value="Genomic_DNA"/>
</dbReference>
<evidence type="ECO:0000313" key="4">
    <source>
        <dbReference type="EMBL" id="GAA2540258.1"/>
    </source>
</evidence>
<organism evidence="4 5">
    <name type="scientific">Streptomyces levis</name>
    <dbReference type="NCBI Taxonomy" id="285566"/>
    <lineage>
        <taxon>Bacteria</taxon>
        <taxon>Bacillati</taxon>
        <taxon>Actinomycetota</taxon>
        <taxon>Actinomycetes</taxon>
        <taxon>Kitasatosporales</taxon>
        <taxon>Streptomycetaceae</taxon>
        <taxon>Streptomyces</taxon>
    </lineage>
</organism>
<gene>
    <name evidence="4" type="primary">fabG_1</name>
    <name evidence="4" type="ORF">GCM10010423_42790</name>
</gene>
<accession>A0ABN3NWD8</accession>
<dbReference type="PROSITE" id="PS00061">
    <property type="entry name" value="ADH_SHORT"/>
    <property type="match status" value="1"/>
</dbReference>
<dbReference type="Gene3D" id="3.40.50.720">
    <property type="entry name" value="NAD(P)-binding Rossmann-like Domain"/>
    <property type="match status" value="1"/>
</dbReference>
<dbReference type="RefSeq" id="WP_344538973.1">
    <property type="nucleotide sequence ID" value="NZ_BAAATM010000013.1"/>
</dbReference>
<evidence type="ECO:0000256" key="2">
    <source>
        <dbReference type="SAM" id="MobiDB-lite"/>
    </source>
</evidence>
<dbReference type="Pfam" id="PF13561">
    <property type="entry name" value="adh_short_C2"/>
    <property type="match status" value="1"/>
</dbReference>
<feature type="domain" description="Ketoreductase" evidence="3">
    <location>
        <begin position="19"/>
        <end position="199"/>
    </location>
</feature>
<comment type="caution">
    <text evidence="4">The sequence shown here is derived from an EMBL/GenBank/DDBJ whole genome shotgun (WGS) entry which is preliminary data.</text>
</comment>
<reference evidence="4 5" key="1">
    <citation type="journal article" date="2019" name="Int. J. Syst. Evol. Microbiol.">
        <title>The Global Catalogue of Microorganisms (GCM) 10K type strain sequencing project: providing services to taxonomists for standard genome sequencing and annotation.</title>
        <authorList>
            <consortium name="The Broad Institute Genomics Platform"/>
            <consortium name="The Broad Institute Genome Sequencing Center for Infectious Disease"/>
            <person name="Wu L."/>
            <person name="Ma J."/>
        </authorList>
    </citation>
    <scope>NUCLEOTIDE SEQUENCE [LARGE SCALE GENOMIC DNA]</scope>
    <source>
        <strain evidence="4 5">JCM 6924</strain>
    </source>
</reference>
<dbReference type="SMART" id="SM00822">
    <property type="entry name" value="PKS_KR"/>
    <property type="match status" value="1"/>
</dbReference>
<dbReference type="InterPro" id="IPR036291">
    <property type="entry name" value="NAD(P)-bd_dom_sf"/>
</dbReference>
<dbReference type="PRINTS" id="PR00081">
    <property type="entry name" value="GDHRDH"/>
</dbReference>